<evidence type="ECO:0000256" key="15">
    <source>
        <dbReference type="ARBA" id="ARBA00023026"/>
    </source>
</evidence>
<dbReference type="GO" id="GO:0004222">
    <property type="term" value="F:metalloendopeptidase activity"/>
    <property type="evidence" value="ECO:0007669"/>
    <property type="project" value="InterPro"/>
</dbReference>
<evidence type="ECO:0000256" key="2">
    <source>
        <dbReference type="ARBA" id="ARBA00001913"/>
    </source>
</evidence>
<dbReference type="PRINTS" id="PR01488">
    <property type="entry name" value="RTXTOXINA"/>
</dbReference>
<gene>
    <name evidence="18" type="ORF">AM402_18115</name>
</gene>
<dbReference type="Pfam" id="PF08548">
    <property type="entry name" value="Peptidase_M10_C"/>
    <property type="match status" value="1"/>
</dbReference>
<keyword evidence="18" id="KW-0482">Metalloprotease</keyword>
<dbReference type="GO" id="GO:0031012">
    <property type="term" value="C:extracellular matrix"/>
    <property type="evidence" value="ECO:0007669"/>
    <property type="project" value="InterPro"/>
</dbReference>
<keyword evidence="7" id="KW-0964">Secreted</keyword>
<evidence type="ECO:0000259" key="17">
    <source>
        <dbReference type="SMART" id="SM00235"/>
    </source>
</evidence>
<comment type="subcellular location">
    <subcellularLocation>
        <location evidence="3">Membrane</location>
    </subcellularLocation>
    <subcellularLocation>
        <location evidence="4">Secreted</location>
    </subcellularLocation>
</comment>
<dbReference type="EC" id="3.4.24.40" evidence="6"/>
<dbReference type="PANTHER" id="PTHR38340">
    <property type="entry name" value="S-LAYER PROTEIN"/>
    <property type="match status" value="1"/>
</dbReference>
<dbReference type="SUPFAM" id="SSF51120">
    <property type="entry name" value="beta-Roll"/>
    <property type="match status" value="2"/>
</dbReference>
<keyword evidence="9" id="KW-0645">Protease</keyword>
<evidence type="ECO:0000313" key="18">
    <source>
        <dbReference type="EMBL" id="ARX35959.1"/>
    </source>
</evidence>
<evidence type="ECO:0000256" key="10">
    <source>
        <dbReference type="ARBA" id="ARBA00022723"/>
    </source>
</evidence>
<keyword evidence="12" id="KW-0378">Hydrolase</keyword>
<evidence type="ECO:0000256" key="1">
    <source>
        <dbReference type="ARBA" id="ARBA00001609"/>
    </source>
</evidence>
<dbReference type="InterPro" id="IPR018511">
    <property type="entry name" value="Hemolysin-typ_Ca-bd_CS"/>
</dbReference>
<dbReference type="InterPro" id="IPR011049">
    <property type="entry name" value="Serralysin-like_metalloprot_C"/>
</dbReference>
<evidence type="ECO:0000256" key="7">
    <source>
        <dbReference type="ARBA" id="ARBA00022525"/>
    </source>
</evidence>
<dbReference type="InterPro" id="IPR024079">
    <property type="entry name" value="MetalloPept_cat_dom_sf"/>
</dbReference>
<comment type="cofactor">
    <cofactor evidence="2">
        <name>Ca(2+)</name>
        <dbReference type="ChEBI" id="CHEBI:29108"/>
    </cofactor>
</comment>
<keyword evidence="14" id="KW-0106">Calcium</keyword>
<evidence type="ECO:0000256" key="9">
    <source>
        <dbReference type="ARBA" id="ARBA00022670"/>
    </source>
</evidence>
<dbReference type="Pfam" id="PF00353">
    <property type="entry name" value="HemolysinCabind"/>
    <property type="match status" value="4"/>
</dbReference>
<keyword evidence="8" id="KW-0800">Toxin</keyword>
<keyword evidence="16" id="KW-0472">Membrane</keyword>
<evidence type="ECO:0000256" key="13">
    <source>
        <dbReference type="ARBA" id="ARBA00022833"/>
    </source>
</evidence>
<sequence length="687" mass="77851">MNSFNSIKKPTYFYLPDGKIVINYMYGWPKQPHSNITKITYIFPDYDKKRNYSNKKYSVTEKDRIESIKHTAKVYELTYLKEKKEKEIASLKYYRNKYSISRIAELEKDIEDIENSINKNKNSIHPYFYNTQTTIYPHQQEVISDILNEIAHITQAKFVASNPEFDADIKFGFYDDFHISHGSIEFSYTTRGFATYPSRYSTPIKKINIDEQYQYSGTIFLNLSSHQYYKIIHQHDLDNYIKTEGNIGDAFNFKDNGTVLIIKKTNTLIETLKNNKYQPGTYHYKVVLHEVGHALGLSHSWQYLEYKDKNHVLASLKYSVMGYDIPTSEHADFGGLYPMTFMLLDILLLQQLYGENMTTRLENNIYGFHSNTGRVAYSLKSIEDKLVSCIWDSGGIDTLDFSLYTVNQVINLNEGSFSDIGGLRSNISIAYKTIIENAIGGKGDDTIIGNSANNELLGGDGNDTINGGLGNDHLYGGMGNDILYGDIGNDYLYGGIGDDILHGGMGNDILHGSMGNDYLYGNKGNDKLFGGDGDDTLVDYYGNNTFIGGKGNDLLFSISKAGRNELQGGEGNDIFYCGLGTNLLYGEQGNDTFNFLCYKGAKSYNLIFDFNTNEDKIIFVDQNYKKIDISKMKRVEQLSGNENEIVLHNDIHTNKTTITISTANNDHHSTIFIKLEGILSYNDLLDI</sequence>
<evidence type="ECO:0000256" key="12">
    <source>
        <dbReference type="ARBA" id="ARBA00022801"/>
    </source>
</evidence>
<dbReference type="InterPro" id="IPR050557">
    <property type="entry name" value="RTX_toxin/Mannuronan_C5-epim"/>
</dbReference>
<dbReference type="AlphaFoldDB" id="A0AAN1C3T3"/>
<dbReference type="GO" id="GO:0008270">
    <property type="term" value="F:zinc ion binding"/>
    <property type="evidence" value="ECO:0007669"/>
    <property type="project" value="InterPro"/>
</dbReference>
<dbReference type="Gene3D" id="2.150.10.10">
    <property type="entry name" value="Serralysin-like metalloprotease, C-terminal"/>
    <property type="match status" value="3"/>
</dbReference>
<evidence type="ECO:0000256" key="6">
    <source>
        <dbReference type="ARBA" id="ARBA00012422"/>
    </source>
</evidence>
<dbReference type="GO" id="GO:0090729">
    <property type="term" value="F:toxin activity"/>
    <property type="evidence" value="ECO:0007669"/>
    <property type="project" value="UniProtKB-KW"/>
</dbReference>
<dbReference type="SUPFAM" id="SSF55486">
    <property type="entry name" value="Metalloproteases ('zincins'), catalytic domain"/>
    <property type="match status" value="1"/>
</dbReference>
<dbReference type="InterPro" id="IPR001818">
    <property type="entry name" value="Pept_M10_metallopeptidase"/>
</dbReference>
<reference evidence="18 19" key="1">
    <citation type="submission" date="2017-05" db="EMBL/GenBank/DDBJ databases">
        <title>Whole genome sequencing of Proteus mirabilis AR_0155.</title>
        <authorList>
            <person name="Conlan S."/>
            <person name="Thomas P.J."/>
            <person name="Mullikin J."/>
            <person name="Frank K.M."/>
            <person name="Segre J.A."/>
        </authorList>
    </citation>
    <scope>NUCLEOTIDE SEQUENCE [LARGE SCALE GENOMIC DNA]</scope>
    <source>
        <strain evidence="18 19">AR_0155</strain>
    </source>
</reference>
<evidence type="ECO:0000256" key="16">
    <source>
        <dbReference type="ARBA" id="ARBA00023136"/>
    </source>
</evidence>
<organism evidence="18 19">
    <name type="scientific">Proteus mirabilis</name>
    <dbReference type="NCBI Taxonomy" id="584"/>
    <lineage>
        <taxon>Bacteria</taxon>
        <taxon>Pseudomonadati</taxon>
        <taxon>Pseudomonadota</taxon>
        <taxon>Gammaproteobacteria</taxon>
        <taxon>Enterobacterales</taxon>
        <taxon>Morganellaceae</taxon>
        <taxon>Proteus</taxon>
    </lineage>
</organism>
<comment type="similarity">
    <text evidence="5">Belongs to the peptidase M10B family.</text>
</comment>
<keyword evidence="15" id="KW-0843">Virulence</keyword>
<evidence type="ECO:0000256" key="3">
    <source>
        <dbReference type="ARBA" id="ARBA00004370"/>
    </source>
</evidence>
<name>A0AAN1C3T3_PROMI</name>
<dbReference type="SMART" id="SM00235">
    <property type="entry name" value="ZnMc"/>
    <property type="match status" value="1"/>
</dbReference>
<evidence type="ECO:0000256" key="8">
    <source>
        <dbReference type="ARBA" id="ARBA00022656"/>
    </source>
</evidence>
<evidence type="ECO:0000256" key="5">
    <source>
        <dbReference type="ARBA" id="ARBA00009490"/>
    </source>
</evidence>
<dbReference type="InterPro" id="IPR006026">
    <property type="entry name" value="Peptidase_Metallo"/>
</dbReference>
<dbReference type="InterPro" id="IPR034033">
    <property type="entry name" value="Serralysin-like"/>
</dbReference>
<dbReference type="InterPro" id="IPR013858">
    <property type="entry name" value="Peptidase_M10B_C"/>
</dbReference>
<dbReference type="Proteomes" id="UP000195540">
    <property type="component" value="Chromosome"/>
</dbReference>
<dbReference type="CDD" id="cd04277">
    <property type="entry name" value="ZnMc_serralysin_like"/>
    <property type="match status" value="1"/>
</dbReference>
<dbReference type="PRINTS" id="PR00313">
    <property type="entry name" value="CABNDNGRPT"/>
</dbReference>
<dbReference type="Pfam" id="PF00413">
    <property type="entry name" value="Peptidase_M10"/>
    <property type="match status" value="1"/>
</dbReference>
<keyword evidence="10" id="KW-0479">Metal-binding</keyword>
<accession>A0AAN1C3T3</accession>
<dbReference type="PROSITE" id="PS00330">
    <property type="entry name" value="HEMOLYSIN_CALCIUM"/>
    <property type="match status" value="1"/>
</dbReference>
<evidence type="ECO:0000256" key="14">
    <source>
        <dbReference type="ARBA" id="ARBA00022837"/>
    </source>
</evidence>
<dbReference type="GO" id="GO:0016020">
    <property type="term" value="C:membrane"/>
    <property type="evidence" value="ECO:0007669"/>
    <property type="project" value="UniProtKB-SubCell"/>
</dbReference>
<dbReference type="GO" id="GO:0005509">
    <property type="term" value="F:calcium ion binding"/>
    <property type="evidence" value="ECO:0007669"/>
    <property type="project" value="InterPro"/>
</dbReference>
<dbReference type="InterPro" id="IPR001343">
    <property type="entry name" value="Hemolysn_Ca-bd"/>
</dbReference>
<dbReference type="Gene3D" id="3.40.390.10">
    <property type="entry name" value="Collagenase (Catalytic Domain)"/>
    <property type="match status" value="1"/>
</dbReference>
<evidence type="ECO:0000256" key="4">
    <source>
        <dbReference type="ARBA" id="ARBA00004613"/>
    </source>
</evidence>
<proteinExistence type="inferred from homology"/>
<keyword evidence="13" id="KW-0862">Zinc</keyword>
<protein>
    <recommendedName>
        <fullName evidence="6">serralysin</fullName>
        <ecNumber evidence="6">3.4.24.40</ecNumber>
    </recommendedName>
</protein>
<feature type="domain" description="Peptidase metallopeptidase" evidence="17">
    <location>
        <begin position="116"/>
        <end position="339"/>
    </location>
</feature>
<dbReference type="GO" id="GO:0005615">
    <property type="term" value="C:extracellular space"/>
    <property type="evidence" value="ECO:0007669"/>
    <property type="project" value="InterPro"/>
</dbReference>
<dbReference type="EMBL" id="CP021694">
    <property type="protein sequence ID" value="ARX35959.1"/>
    <property type="molecule type" value="Genomic_DNA"/>
</dbReference>
<evidence type="ECO:0000256" key="11">
    <source>
        <dbReference type="ARBA" id="ARBA00022737"/>
    </source>
</evidence>
<dbReference type="InterPro" id="IPR003995">
    <property type="entry name" value="RTX_toxin_determinant-A"/>
</dbReference>
<dbReference type="PANTHER" id="PTHR38340:SF1">
    <property type="entry name" value="S-LAYER PROTEIN"/>
    <property type="match status" value="1"/>
</dbReference>
<dbReference type="GO" id="GO:0006508">
    <property type="term" value="P:proteolysis"/>
    <property type="evidence" value="ECO:0007669"/>
    <property type="project" value="UniProtKB-KW"/>
</dbReference>
<comment type="catalytic activity">
    <reaction evidence="1">
        <text>Preferential cleavage of bonds with hydrophobic residues in P1'.</text>
        <dbReference type="EC" id="3.4.24.40"/>
    </reaction>
</comment>
<dbReference type="RefSeq" id="WP_074923982.1">
    <property type="nucleotide sequence ID" value="NZ_BGKS01000062.1"/>
</dbReference>
<evidence type="ECO:0000313" key="19">
    <source>
        <dbReference type="Proteomes" id="UP000195540"/>
    </source>
</evidence>
<keyword evidence="11" id="KW-0677">Repeat</keyword>